<evidence type="ECO:0000313" key="7">
    <source>
        <dbReference type="EMBL" id="RGI82282.1"/>
    </source>
</evidence>
<dbReference type="CDD" id="cd03262">
    <property type="entry name" value="ABC_HisP_GlnQ"/>
    <property type="match status" value="1"/>
</dbReference>
<dbReference type="PROSITE" id="PS00211">
    <property type="entry name" value="ABC_TRANSPORTER_1"/>
    <property type="match status" value="1"/>
</dbReference>
<dbReference type="RefSeq" id="WP_005337430.1">
    <property type="nucleotide sequence ID" value="NZ_QRWS01000005.1"/>
</dbReference>
<evidence type="ECO:0000259" key="6">
    <source>
        <dbReference type="PROSITE" id="PS51186"/>
    </source>
</evidence>
<feature type="domain" description="N-acetyltransferase" evidence="6">
    <location>
        <begin position="237"/>
        <end position="391"/>
    </location>
</feature>
<dbReference type="CDD" id="cd04301">
    <property type="entry name" value="NAT_SF"/>
    <property type="match status" value="1"/>
</dbReference>
<dbReference type="Pfam" id="PF00583">
    <property type="entry name" value="Acetyltransf_1"/>
    <property type="match status" value="1"/>
</dbReference>
<evidence type="ECO:0000313" key="8">
    <source>
        <dbReference type="EMBL" id="RHB36235.1"/>
    </source>
</evidence>
<dbReference type="GO" id="GO:0016747">
    <property type="term" value="F:acyltransferase activity, transferring groups other than amino-acyl groups"/>
    <property type="evidence" value="ECO:0007669"/>
    <property type="project" value="InterPro"/>
</dbReference>
<keyword evidence="4" id="KW-0067">ATP-binding</keyword>
<gene>
    <name evidence="8" type="ORF">DW885_13035</name>
    <name evidence="7" type="ORF">DXD84_11340</name>
</gene>
<keyword evidence="7" id="KW-0808">Transferase</keyword>
<dbReference type="GO" id="GO:0016887">
    <property type="term" value="F:ATP hydrolysis activity"/>
    <property type="evidence" value="ECO:0007669"/>
    <property type="project" value="InterPro"/>
</dbReference>
<dbReference type="SUPFAM" id="SSF55729">
    <property type="entry name" value="Acyl-CoA N-acyltransferases (Nat)"/>
    <property type="match status" value="1"/>
</dbReference>
<comment type="caution">
    <text evidence="7">The sequence shown here is derived from an EMBL/GenBank/DDBJ whole genome shotgun (WGS) entry which is preliminary data.</text>
</comment>
<dbReference type="AlphaFoldDB" id="A0A3E4F056"/>
<organism evidence="7 9">
    <name type="scientific">Dorea formicigenerans</name>
    <dbReference type="NCBI Taxonomy" id="39486"/>
    <lineage>
        <taxon>Bacteria</taxon>
        <taxon>Bacillati</taxon>
        <taxon>Bacillota</taxon>
        <taxon>Clostridia</taxon>
        <taxon>Lachnospirales</taxon>
        <taxon>Lachnospiraceae</taxon>
        <taxon>Dorea</taxon>
    </lineage>
</organism>
<dbReference type="GO" id="GO:0005524">
    <property type="term" value="F:ATP binding"/>
    <property type="evidence" value="ECO:0007669"/>
    <property type="project" value="UniProtKB-KW"/>
</dbReference>
<evidence type="ECO:0000256" key="4">
    <source>
        <dbReference type="ARBA" id="ARBA00022840"/>
    </source>
</evidence>
<keyword evidence="2" id="KW-0813">Transport</keyword>
<dbReference type="PANTHER" id="PTHR43166:SF35">
    <property type="entry name" value="L-CYSTINE IMPORT ATP-BINDING PROTEIN TCYN"/>
    <property type="match status" value="1"/>
</dbReference>
<reference evidence="9 10" key="1">
    <citation type="submission" date="2018-08" db="EMBL/GenBank/DDBJ databases">
        <title>A genome reference for cultivated species of the human gut microbiota.</title>
        <authorList>
            <person name="Zou Y."/>
            <person name="Xue W."/>
            <person name="Luo G."/>
        </authorList>
    </citation>
    <scope>NUCLEOTIDE SEQUENCE [LARGE SCALE GENOMIC DNA]</scope>
    <source>
        <strain evidence="8 10">AM40-15AC</strain>
        <strain evidence="7 9">TM09-19AC</strain>
    </source>
</reference>
<dbReference type="InterPro" id="IPR003439">
    <property type="entry name" value="ABC_transporter-like_ATP-bd"/>
</dbReference>
<dbReference type="InterPro" id="IPR027417">
    <property type="entry name" value="P-loop_NTPase"/>
</dbReference>
<proteinExistence type="predicted"/>
<evidence type="ECO:0000256" key="1">
    <source>
        <dbReference type="ARBA" id="ARBA00004202"/>
    </source>
</evidence>
<evidence type="ECO:0000259" key="5">
    <source>
        <dbReference type="PROSITE" id="PS50893"/>
    </source>
</evidence>
<protein>
    <submittedName>
        <fullName evidence="7">GNAT family N-acetyltransferase</fullName>
    </submittedName>
</protein>
<dbReference type="Pfam" id="PF00005">
    <property type="entry name" value="ABC_tran"/>
    <property type="match status" value="1"/>
</dbReference>
<dbReference type="FunFam" id="3.40.50.300:FF:000020">
    <property type="entry name" value="Amino acid ABC transporter ATP-binding component"/>
    <property type="match status" value="1"/>
</dbReference>
<keyword evidence="3" id="KW-0547">Nucleotide-binding</keyword>
<dbReference type="InterPro" id="IPR017871">
    <property type="entry name" value="ABC_transporter-like_CS"/>
</dbReference>
<dbReference type="Proteomes" id="UP000284883">
    <property type="component" value="Unassembled WGS sequence"/>
</dbReference>
<dbReference type="InterPro" id="IPR016181">
    <property type="entry name" value="Acyl_CoA_acyltransferase"/>
</dbReference>
<dbReference type="EMBL" id="QSGQ01000010">
    <property type="protein sequence ID" value="RHB36235.1"/>
    <property type="molecule type" value="Genomic_DNA"/>
</dbReference>
<dbReference type="InterPro" id="IPR050086">
    <property type="entry name" value="MetN_ABC_transporter-like"/>
</dbReference>
<sequence>MIKIENLHKNFGKLEVLKGIDLEVKKGEIVVIIGSSGTGKSTLLRCLNYLEKPEEGKITIGDITVDAKTCDKKQVNELRKHSAMIFQNYNLFLNKNVLQNVMEPLVTAKKMNKNEAEEVAKYYLEQVGMSDKLKQYPATLSGGQQQRVAIARSLAVQPNVLLFDEPTSALDPEWVLEVLEVIRDLAKQHFTMIIVTHEMQFAKEVASRVIFMEKGVVVEEGTPEEVLENPKNSRTRAFLRLEKRKEDFKIVHSMNYEEMIPMFIEAGLEMEPNEKRPLGLLQCYELIDNNTGRRIGGASLVYMCDEYVIKTVAIEKAYQGKGLGTDLVKTIMQDAKKRGATRIYLNAKVPEFYKTLGFTIVSHDEAPDISTCHLCHRYHNGCESEIMMKDL</sequence>
<dbReference type="GO" id="GO:0005886">
    <property type="term" value="C:plasma membrane"/>
    <property type="evidence" value="ECO:0007669"/>
    <property type="project" value="UniProtKB-SubCell"/>
</dbReference>
<dbReference type="EMBL" id="QSOI01000015">
    <property type="protein sequence ID" value="RGI82282.1"/>
    <property type="molecule type" value="Genomic_DNA"/>
</dbReference>
<dbReference type="Gene3D" id="3.40.630.30">
    <property type="match status" value="1"/>
</dbReference>
<name>A0A3E4F056_9FIRM</name>
<dbReference type="PANTHER" id="PTHR43166">
    <property type="entry name" value="AMINO ACID IMPORT ATP-BINDING PROTEIN"/>
    <property type="match status" value="1"/>
</dbReference>
<dbReference type="InterPro" id="IPR003593">
    <property type="entry name" value="AAA+_ATPase"/>
</dbReference>
<evidence type="ECO:0000313" key="10">
    <source>
        <dbReference type="Proteomes" id="UP000284883"/>
    </source>
</evidence>
<comment type="subcellular location">
    <subcellularLocation>
        <location evidence="1">Cell membrane</location>
        <topology evidence="1">Peripheral membrane protein</topology>
    </subcellularLocation>
</comment>
<feature type="domain" description="ABC transporter" evidence="5">
    <location>
        <begin position="2"/>
        <end position="239"/>
    </location>
</feature>
<dbReference type="Proteomes" id="UP000260664">
    <property type="component" value="Unassembled WGS sequence"/>
</dbReference>
<evidence type="ECO:0000256" key="3">
    <source>
        <dbReference type="ARBA" id="ARBA00022741"/>
    </source>
</evidence>
<evidence type="ECO:0000256" key="2">
    <source>
        <dbReference type="ARBA" id="ARBA00022448"/>
    </source>
</evidence>
<accession>A0A3E4F056</accession>
<evidence type="ECO:0000313" key="9">
    <source>
        <dbReference type="Proteomes" id="UP000260664"/>
    </source>
</evidence>
<dbReference type="Gene3D" id="3.40.50.300">
    <property type="entry name" value="P-loop containing nucleotide triphosphate hydrolases"/>
    <property type="match status" value="1"/>
</dbReference>
<dbReference type="PROSITE" id="PS50893">
    <property type="entry name" value="ABC_TRANSPORTER_2"/>
    <property type="match status" value="1"/>
</dbReference>
<dbReference type="SMART" id="SM00382">
    <property type="entry name" value="AAA"/>
    <property type="match status" value="1"/>
</dbReference>
<dbReference type="SUPFAM" id="SSF52540">
    <property type="entry name" value="P-loop containing nucleoside triphosphate hydrolases"/>
    <property type="match status" value="1"/>
</dbReference>
<dbReference type="PROSITE" id="PS51186">
    <property type="entry name" value="GNAT"/>
    <property type="match status" value="1"/>
</dbReference>
<dbReference type="InterPro" id="IPR000182">
    <property type="entry name" value="GNAT_dom"/>
</dbReference>